<accession>A0A194W6K9</accession>
<organism evidence="2 3">
    <name type="scientific">Cytospora mali</name>
    <name type="common">Apple Valsa canker fungus</name>
    <name type="synonym">Valsa mali</name>
    <dbReference type="NCBI Taxonomy" id="578113"/>
    <lineage>
        <taxon>Eukaryota</taxon>
        <taxon>Fungi</taxon>
        <taxon>Dikarya</taxon>
        <taxon>Ascomycota</taxon>
        <taxon>Pezizomycotina</taxon>
        <taxon>Sordariomycetes</taxon>
        <taxon>Sordariomycetidae</taxon>
        <taxon>Diaporthales</taxon>
        <taxon>Cytosporaceae</taxon>
        <taxon>Cytospora</taxon>
    </lineage>
</organism>
<evidence type="ECO:0000256" key="1">
    <source>
        <dbReference type="SAM" id="MobiDB-lite"/>
    </source>
</evidence>
<feature type="region of interest" description="Disordered" evidence="1">
    <location>
        <begin position="1"/>
        <end position="58"/>
    </location>
</feature>
<sequence length="95" mass="10226">MTGPETDRNERGKKLTGREDWVEISRDDEWQEDILAEEGSHANSSQPSPEGDNMQLKSSSVVSLLKEFCLKAINTSSSGVGRRAGGSGAGNSSRD</sequence>
<feature type="compositionally biased region" description="Basic and acidic residues" evidence="1">
    <location>
        <begin position="1"/>
        <end position="28"/>
    </location>
</feature>
<gene>
    <name evidence="2" type="ORF">VM1G_11738</name>
</gene>
<name>A0A194W6K9_CYTMA</name>
<keyword evidence="3" id="KW-1185">Reference proteome</keyword>
<evidence type="ECO:0000313" key="3">
    <source>
        <dbReference type="Proteomes" id="UP000078559"/>
    </source>
</evidence>
<reference evidence="2" key="1">
    <citation type="submission" date="2014-12" db="EMBL/GenBank/DDBJ databases">
        <title>Genome Sequence of Valsa Canker Pathogens Uncovers a Specific Adaption of Colonization on Woody Bark.</title>
        <authorList>
            <person name="Yin Z."/>
            <person name="Liu H."/>
            <person name="Gao X."/>
            <person name="Li Z."/>
            <person name="Song N."/>
            <person name="Ke X."/>
            <person name="Dai Q."/>
            <person name="Wu Y."/>
            <person name="Sun Y."/>
            <person name="Xu J.-R."/>
            <person name="Kang Z.K."/>
            <person name="Wang L."/>
            <person name="Huang L."/>
        </authorList>
    </citation>
    <scope>NUCLEOTIDE SEQUENCE [LARGE SCALE GENOMIC DNA]</scope>
    <source>
        <strain evidence="2">03-8</strain>
    </source>
</reference>
<dbReference type="AlphaFoldDB" id="A0A194W6K9"/>
<protein>
    <submittedName>
        <fullName evidence="2">Uncharacterized protein</fullName>
    </submittedName>
</protein>
<evidence type="ECO:0000313" key="2">
    <source>
        <dbReference type="EMBL" id="KUI71710.1"/>
    </source>
</evidence>
<proteinExistence type="predicted"/>
<dbReference type="Proteomes" id="UP000078559">
    <property type="component" value="Chromosome 7"/>
</dbReference>
<feature type="region of interest" description="Disordered" evidence="1">
    <location>
        <begin position="76"/>
        <end position="95"/>
    </location>
</feature>
<dbReference type="EMBL" id="CM003104">
    <property type="protein sequence ID" value="KUI71710.1"/>
    <property type="molecule type" value="Genomic_DNA"/>
</dbReference>